<comment type="catalytic activity">
    <reaction evidence="11">
        <text>a sphingomyelin + H2O = phosphocholine + an N-acylsphing-4-enine + H(+)</text>
        <dbReference type="Rhea" id="RHEA:19253"/>
        <dbReference type="ChEBI" id="CHEBI:15377"/>
        <dbReference type="ChEBI" id="CHEBI:15378"/>
        <dbReference type="ChEBI" id="CHEBI:17636"/>
        <dbReference type="ChEBI" id="CHEBI:52639"/>
        <dbReference type="ChEBI" id="CHEBI:295975"/>
        <dbReference type="EC" id="3.1.4.12"/>
    </reaction>
    <physiologicalReaction direction="left-to-right" evidence="11">
        <dbReference type="Rhea" id="RHEA:19254"/>
    </physiologicalReaction>
</comment>
<feature type="binding site" evidence="13">
    <location>
        <position position="237"/>
    </location>
    <ligand>
        <name>Zn(2+)</name>
        <dbReference type="ChEBI" id="CHEBI:29105"/>
        <label>1</label>
    </ligand>
</feature>
<dbReference type="GO" id="GO:0016798">
    <property type="term" value="F:hydrolase activity, acting on glycosyl bonds"/>
    <property type="evidence" value="ECO:0007669"/>
    <property type="project" value="UniProtKB-KW"/>
</dbReference>
<feature type="disulfide bond" evidence="14">
    <location>
        <begin position="541"/>
        <end position="545"/>
    </location>
</feature>
<name>A0AAF3EX18_9BILA</name>
<feature type="disulfide bond" evidence="14">
    <location>
        <begin position="183"/>
        <end position="188"/>
    </location>
</feature>
<keyword evidence="5 15" id="KW-0732">Signal</keyword>
<feature type="binding site" evidence="13">
    <location>
        <position position="384"/>
    </location>
    <ligand>
        <name>Zn(2+)</name>
        <dbReference type="ChEBI" id="CHEBI:29105"/>
        <label>2</label>
    </ligand>
</feature>
<evidence type="ECO:0000256" key="14">
    <source>
        <dbReference type="PIRSR" id="PIRSR000948-2"/>
    </source>
</evidence>
<keyword evidence="9" id="KW-0325">Glycoprotein</keyword>
<dbReference type="GO" id="GO:0005615">
    <property type="term" value="C:extracellular space"/>
    <property type="evidence" value="ECO:0007669"/>
    <property type="project" value="TreeGrafter"/>
</dbReference>
<feature type="domain" description="Saposin B-type" evidence="16">
    <location>
        <begin position="48"/>
        <end position="131"/>
    </location>
</feature>
<dbReference type="InterPro" id="IPR004843">
    <property type="entry name" value="Calcineurin-like_PHP"/>
</dbReference>
<dbReference type="AlphaFoldDB" id="A0AAF3EX18"/>
<dbReference type="InterPro" id="IPR029052">
    <property type="entry name" value="Metallo-depent_PP-like"/>
</dbReference>
<dbReference type="SUPFAM" id="SSF56300">
    <property type="entry name" value="Metallo-dependent phosphatases"/>
    <property type="match status" value="1"/>
</dbReference>
<dbReference type="SMART" id="SM00741">
    <property type="entry name" value="SapB"/>
    <property type="match status" value="1"/>
</dbReference>
<feature type="disulfide bond" evidence="14">
    <location>
        <begin position="83"/>
        <end position="94"/>
    </location>
</feature>
<comment type="similarity">
    <text evidence="2 12">Belongs to the acid sphingomyelinase family.</text>
</comment>
<proteinExistence type="inferred from homology"/>
<keyword evidence="6 12" id="KW-0378">Hydrolase</keyword>
<evidence type="ECO:0000256" key="15">
    <source>
        <dbReference type="SAM" id="SignalP"/>
    </source>
</evidence>
<dbReference type="GO" id="GO:0005764">
    <property type="term" value="C:lysosome"/>
    <property type="evidence" value="ECO:0007669"/>
    <property type="project" value="TreeGrafter"/>
</dbReference>
<feature type="disulfide bond" evidence="14">
    <location>
        <begin position="189"/>
        <end position="209"/>
    </location>
</feature>
<dbReference type="Proteomes" id="UP000887575">
    <property type="component" value="Unassembled WGS sequence"/>
</dbReference>
<sequence>MKTREIVAFLLIFWVATTLAGPQYKERRKETVKTLSQKKPVKPKGVSWNPICTGCIAGVATAGLILKFDQSEWAVIQFAKTICKLFAHQPWTVCDGISSQFRDEFFYVFRQLSSSPSQICGLLIPDCADPNDPQEAGWRVSLPPRPIKRTPFIQPLRSEPLRVLQLSDLHVDFEYKEGSEAECDSPICCHESVSSPTKAAGFWGTVGRCDVPYRTLDAMLDHINQTLWIDYILLSGDFVNHADWIYTKEEHLHVLHNLSSLITKYFPKIPTYWTLGNHEGVPVNSFAPHSAPERFLPSWLYSAFLNISAPWLDSENNETIMYRGSYSTVISEGLRLISINTGFCETTNFFLYLNQSDPDGTMSWLVAELYKAELNGERVHILGHIPPGDGECLEGWARNYYQVVQRFNETIAAQFFGHVHWDYFTVFYENMHEITSNPIGVLYAAPSVTTFEQLNPAFRIYTVNPKKNYEISNFDTYSTKLDTANETHPPEWKLLYSAMNYYNLTDLSPKSWHNLIEEIHGNKTKANEFYCLATRTNPTTCDSECQKTLSCSLRSGHHNQTLYCPEQKHHLNTNRVPGKAY</sequence>
<dbReference type="PIRSF" id="PIRSF000948">
    <property type="entry name" value="Sphingomy_PDE"/>
    <property type="match status" value="1"/>
</dbReference>
<evidence type="ECO:0000256" key="7">
    <source>
        <dbReference type="ARBA" id="ARBA00022833"/>
    </source>
</evidence>
<feature type="binding site" evidence="13">
    <location>
        <position position="418"/>
    </location>
    <ligand>
        <name>Zn(2+)</name>
        <dbReference type="ChEBI" id="CHEBI:29105"/>
        <label>2</label>
    </ligand>
</feature>
<dbReference type="PROSITE" id="PS50015">
    <property type="entry name" value="SAP_B"/>
    <property type="match status" value="1"/>
</dbReference>
<dbReference type="SUPFAM" id="SSF47862">
    <property type="entry name" value="Saposin"/>
    <property type="match status" value="1"/>
</dbReference>
<feature type="binding site" evidence="13">
    <location>
        <position position="420"/>
    </location>
    <ligand>
        <name>Zn(2+)</name>
        <dbReference type="ChEBI" id="CHEBI:29105"/>
        <label>1</label>
    </ligand>
</feature>
<feature type="binding site" evidence="13">
    <location>
        <position position="168"/>
    </location>
    <ligand>
        <name>Zn(2+)</name>
        <dbReference type="ChEBI" id="CHEBI:29105"/>
        <label>1</label>
    </ligand>
</feature>
<evidence type="ECO:0000256" key="3">
    <source>
        <dbReference type="ARBA" id="ARBA00022525"/>
    </source>
</evidence>
<dbReference type="GO" id="GO:0016020">
    <property type="term" value="C:membrane"/>
    <property type="evidence" value="ECO:0007669"/>
    <property type="project" value="GOC"/>
</dbReference>
<dbReference type="PANTHER" id="PTHR10340:SF34">
    <property type="entry name" value="SPHINGOMYELIN PHOSPHODIESTERASE"/>
    <property type="match status" value="1"/>
</dbReference>
<feature type="disulfide bond" evidence="14">
    <location>
        <begin position="55"/>
        <end position="120"/>
    </location>
</feature>
<feature type="binding site" evidence="13">
    <location>
        <position position="237"/>
    </location>
    <ligand>
        <name>Zn(2+)</name>
        <dbReference type="ChEBI" id="CHEBI:29105"/>
        <label>2</label>
    </ligand>
</feature>
<feature type="disulfide bond" evidence="14">
    <location>
        <begin position="344"/>
        <end position="392"/>
    </location>
</feature>
<evidence type="ECO:0000313" key="18">
    <source>
        <dbReference type="WBParaSite" id="MBELARI_LOCUS18646"/>
    </source>
</evidence>
<evidence type="ECO:0000256" key="6">
    <source>
        <dbReference type="ARBA" id="ARBA00022801"/>
    </source>
</evidence>
<feature type="binding site" evidence="13">
    <location>
        <position position="277"/>
    </location>
    <ligand>
        <name>Zn(2+)</name>
        <dbReference type="ChEBI" id="CHEBI:29105"/>
        <label>2</label>
    </ligand>
</feature>
<organism evidence="17 18">
    <name type="scientific">Mesorhabditis belari</name>
    <dbReference type="NCBI Taxonomy" id="2138241"/>
    <lineage>
        <taxon>Eukaryota</taxon>
        <taxon>Metazoa</taxon>
        <taxon>Ecdysozoa</taxon>
        <taxon>Nematoda</taxon>
        <taxon>Chromadorea</taxon>
        <taxon>Rhabditida</taxon>
        <taxon>Rhabditina</taxon>
        <taxon>Rhabditomorpha</taxon>
        <taxon>Rhabditoidea</taxon>
        <taxon>Rhabditidae</taxon>
        <taxon>Mesorhabditinae</taxon>
        <taxon>Mesorhabditis</taxon>
    </lineage>
</organism>
<evidence type="ECO:0000256" key="2">
    <source>
        <dbReference type="ARBA" id="ARBA00008234"/>
    </source>
</evidence>
<protein>
    <recommendedName>
        <fullName evidence="12">Sphingomyelin phosphodiesterase</fullName>
        <ecNumber evidence="12">3.1.4.12</ecNumber>
    </recommendedName>
</protein>
<keyword evidence="3" id="KW-0964">Secreted</keyword>
<comment type="function">
    <text evidence="12">Converts sphingomyelin to ceramide.</text>
</comment>
<dbReference type="GO" id="GO:0006685">
    <property type="term" value="P:sphingomyelin catabolic process"/>
    <property type="evidence" value="ECO:0007669"/>
    <property type="project" value="UniProtKB-UniRule"/>
</dbReference>
<feature type="chain" id="PRO_5042277816" description="Sphingomyelin phosphodiesterase" evidence="15">
    <location>
        <begin position="21"/>
        <end position="581"/>
    </location>
</feature>
<dbReference type="FunFam" id="3.60.21.10:FF:000077">
    <property type="entry name" value="Sphingomyelin phosphodiesterase"/>
    <property type="match status" value="1"/>
</dbReference>
<dbReference type="InterPro" id="IPR008139">
    <property type="entry name" value="SaposinB_dom"/>
</dbReference>
<keyword evidence="8 14" id="KW-1015">Disulfide bond</keyword>
<feature type="binding site" evidence="13">
    <location>
        <position position="170"/>
    </location>
    <ligand>
        <name>Zn(2+)</name>
        <dbReference type="ChEBI" id="CHEBI:29105"/>
        <label>1</label>
    </ligand>
</feature>
<evidence type="ECO:0000256" key="4">
    <source>
        <dbReference type="ARBA" id="ARBA00022723"/>
    </source>
</evidence>
<dbReference type="WBParaSite" id="MBELARI_LOCUS18646">
    <property type="protein sequence ID" value="MBELARI_LOCUS18646"/>
    <property type="gene ID" value="MBELARI_LOCUS18646"/>
</dbReference>
<keyword evidence="7 13" id="KW-0862">Zinc</keyword>
<comment type="cofactor">
    <cofactor evidence="13">
        <name>Zn(2+)</name>
        <dbReference type="ChEBI" id="CHEBI:29105"/>
    </cofactor>
    <text evidence="13">Binds 2 Zn(2+) ions per subunit.</text>
</comment>
<dbReference type="InterPro" id="IPR011160">
    <property type="entry name" value="Sphingomy_PDE"/>
</dbReference>
<dbReference type="GO" id="GO:0046872">
    <property type="term" value="F:metal ion binding"/>
    <property type="evidence" value="ECO:0007669"/>
    <property type="project" value="UniProtKB-KW"/>
</dbReference>
<dbReference type="GO" id="GO:0046513">
    <property type="term" value="P:ceramide biosynthetic process"/>
    <property type="evidence" value="ECO:0007669"/>
    <property type="project" value="TreeGrafter"/>
</dbReference>
<dbReference type="Gene3D" id="3.60.21.10">
    <property type="match status" value="1"/>
</dbReference>
<dbReference type="CDD" id="cd00842">
    <property type="entry name" value="MPP_ASMase"/>
    <property type="match status" value="1"/>
</dbReference>
<evidence type="ECO:0000256" key="13">
    <source>
        <dbReference type="PIRSR" id="PIRSR000948-1"/>
    </source>
</evidence>
<dbReference type="PANTHER" id="PTHR10340">
    <property type="entry name" value="SPHINGOMYELIN PHOSPHODIESTERASE"/>
    <property type="match status" value="1"/>
</dbReference>
<evidence type="ECO:0000256" key="5">
    <source>
        <dbReference type="ARBA" id="ARBA00022729"/>
    </source>
</evidence>
<dbReference type="GO" id="GO:0061750">
    <property type="term" value="F:acid sphingomyelin phosphodiesterase activity"/>
    <property type="evidence" value="ECO:0007669"/>
    <property type="project" value="TreeGrafter"/>
</dbReference>
<evidence type="ECO:0000256" key="10">
    <source>
        <dbReference type="ARBA" id="ARBA00023295"/>
    </source>
</evidence>
<dbReference type="InterPro" id="IPR041805">
    <property type="entry name" value="ASMase/PPN1_MPP"/>
</dbReference>
<keyword evidence="10 12" id="KW-0326">Glycosidase</keyword>
<comment type="subcellular location">
    <subcellularLocation>
        <location evidence="1">Secreted</location>
    </subcellularLocation>
</comment>
<evidence type="ECO:0000256" key="8">
    <source>
        <dbReference type="ARBA" id="ARBA00023157"/>
    </source>
</evidence>
<feature type="signal peptide" evidence="15">
    <location>
        <begin position="1"/>
        <end position="20"/>
    </location>
</feature>
<dbReference type="Pfam" id="PF00149">
    <property type="entry name" value="Metallophos"/>
    <property type="match status" value="1"/>
</dbReference>
<dbReference type="EC" id="3.1.4.12" evidence="12"/>
<keyword evidence="4 13" id="KW-0479">Metal-binding</keyword>
<dbReference type="InterPro" id="IPR011001">
    <property type="entry name" value="Saposin-like"/>
</dbReference>
<accession>A0AAF3EX18</accession>
<evidence type="ECO:0000256" key="9">
    <source>
        <dbReference type="ARBA" id="ARBA00023180"/>
    </source>
</evidence>
<evidence type="ECO:0000256" key="1">
    <source>
        <dbReference type="ARBA" id="ARBA00004613"/>
    </source>
</evidence>
<evidence type="ECO:0000256" key="11">
    <source>
        <dbReference type="ARBA" id="ARBA00047268"/>
    </source>
</evidence>
<keyword evidence="17" id="KW-1185">Reference proteome</keyword>
<reference evidence="18" key="1">
    <citation type="submission" date="2024-02" db="UniProtKB">
        <authorList>
            <consortium name="WormBaseParasite"/>
        </authorList>
    </citation>
    <scope>IDENTIFICATION</scope>
</reference>
<evidence type="ECO:0000256" key="12">
    <source>
        <dbReference type="PIRNR" id="PIRNR000948"/>
    </source>
</evidence>
<dbReference type="InterPro" id="IPR045473">
    <property type="entry name" value="ASM_C"/>
</dbReference>
<evidence type="ECO:0000259" key="16">
    <source>
        <dbReference type="PROSITE" id="PS50015"/>
    </source>
</evidence>
<evidence type="ECO:0000313" key="17">
    <source>
        <dbReference type="Proteomes" id="UP000887575"/>
    </source>
</evidence>
<dbReference type="Pfam" id="PF19272">
    <property type="entry name" value="ASMase_C"/>
    <property type="match status" value="1"/>
</dbReference>